<reference evidence="3" key="2">
    <citation type="submission" date="2021-08" db="EMBL/GenBank/DDBJ databases">
        <authorList>
            <person name="Gostincar C."/>
            <person name="Sun X."/>
            <person name="Song Z."/>
            <person name="Gunde-Cimerman N."/>
        </authorList>
    </citation>
    <scope>NUCLEOTIDE SEQUENCE</scope>
    <source>
        <strain evidence="3">EXF-9911</strain>
    </source>
</reference>
<evidence type="ECO:0000256" key="1">
    <source>
        <dbReference type="SAM" id="SignalP"/>
    </source>
</evidence>
<evidence type="ECO:0000259" key="2">
    <source>
        <dbReference type="Pfam" id="PF01425"/>
    </source>
</evidence>
<dbReference type="PANTHER" id="PTHR42678">
    <property type="entry name" value="AMIDASE"/>
    <property type="match status" value="1"/>
</dbReference>
<dbReference type="InterPro" id="IPR036928">
    <property type="entry name" value="AS_sf"/>
</dbReference>
<protein>
    <submittedName>
        <fullName evidence="3">Cupredoxin</fullName>
    </submittedName>
</protein>
<dbReference type="SUPFAM" id="SSF49503">
    <property type="entry name" value="Cupredoxins"/>
    <property type="match status" value="2"/>
</dbReference>
<sequence length="894" mass="96301">MRSIPSLLASVTIIAAQAASAVGRAADACSTITLNGELPNPTPSNFKFSGNVRKYYVAADEVDWNFAPTGWDNYMGVPIDVSPRAKASGYLPRTTWRKALYRGYTDASFMQQTERPAYEGLLGPIIRAEVGDLIEIMFLNNLSANYASMHSMGLMYDKGSEGGDYPNNTMPGQESPFVETMAVAPGNCVVYKWMVNEGAGPNTVNEPAKGHSYHSYVTMQEGTNAGLIGPTYIYPRGQMEHVMANWREFPVLYMSIDEQSSFMSQINEQLNSTWYGMNSSSSSINVNLTDASAGYEEFQDLLNSNGGYGNESIWKPQITNLLSSGHGNAPTFYSMNGYVLANNPPFEMCRDDNVLWYTYAYGSGSHVFHMHGNGFTENGISMPSASINDGKMHTLVMSAAGVGKWEVICHVNNHNTMGMVADYRVFDGYCPITPLGSGNGTNSTSGNSTSATEAQEQLQKGLITAVDLVEACPDQIARYNHAGLHLNALISVAPRDKLIAAATKLDAERQAGRSRGPLHAVPIVLKDCILTSTQTLGLPTTLGCPCFAAATSLQNSPLVDRLLDAGLLIIGKANLTELCGLKMRPNTPGWSAHGGQTQNPYIFGGLEKDEKFIGNSSAGGSSSGSGASVAAGFAPLALGTQTGGSVILLANRAGLYALVCGHGTVPTQGNYCLSRDIDCVGAMAKSAVDVNRLASVIMGKEMPSELKEDCSFRNMRVGFLDPKVWHLPGNDYCDFPGDTRSRIETAFIEASLKIGSLGADIRNDLELSLPGKNFEIQGKSLGYEHCMQRPKSGDFTAFAAQYQDSEVRSLEQMVAWNADHPKISMPPDHPCQDELIDLLNNTSTPEEGQVWRCELMKQGKAGLDPLLREVDVLVALADSSLCSYSSAAGKQFVS</sequence>
<proteinExistence type="predicted"/>
<name>A0A9P8JFA9_AURME</name>
<dbReference type="InterPro" id="IPR008972">
    <property type="entry name" value="Cupredoxin"/>
</dbReference>
<dbReference type="Pfam" id="PF01425">
    <property type="entry name" value="Amidase"/>
    <property type="match status" value="1"/>
</dbReference>
<dbReference type="Proteomes" id="UP000779574">
    <property type="component" value="Unassembled WGS sequence"/>
</dbReference>
<dbReference type="InterPro" id="IPR023631">
    <property type="entry name" value="Amidase_dom"/>
</dbReference>
<organism evidence="3 4">
    <name type="scientific">Aureobasidium melanogenum</name>
    <name type="common">Aureobasidium pullulans var. melanogenum</name>
    <dbReference type="NCBI Taxonomy" id="46634"/>
    <lineage>
        <taxon>Eukaryota</taxon>
        <taxon>Fungi</taxon>
        <taxon>Dikarya</taxon>
        <taxon>Ascomycota</taxon>
        <taxon>Pezizomycotina</taxon>
        <taxon>Dothideomycetes</taxon>
        <taxon>Dothideomycetidae</taxon>
        <taxon>Dothideales</taxon>
        <taxon>Saccotheciaceae</taxon>
        <taxon>Aureobasidium</taxon>
    </lineage>
</organism>
<accession>A0A9P8JFA9</accession>
<evidence type="ECO:0000313" key="4">
    <source>
        <dbReference type="Proteomes" id="UP000779574"/>
    </source>
</evidence>
<dbReference type="AlphaFoldDB" id="A0A9P8JFA9"/>
<feature type="chain" id="PRO_5040428716" evidence="1">
    <location>
        <begin position="22"/>
        <end position="894"/>
    </location>
</feature>
<gene>
    <name evidence="3" type="ORF">KCU76_g1296</name>
</gene>
<comment type="caution">
    <text evidence="3">The sequence shown here is derived from an EMBL/GenBank/DDBJ whole genome shotgun (WGS) entry which is preliminary data.</text>
</comment>
<dbReference type="PANTHER" id="PTHR42678:SF34">
    <property type="entry name" value="OS04G0183300 PROTEIN"/>
    <property type="match status" value="1"/>
</dbReference>
<feature type="domain" description="Amidase" evidence="2">
    <location>
        <begin position="468"/>
        <end position="706"/>
    </location>
</feature>
<dbReference type="Gene3D" id="3.90.1300.10">
    <property type="entry name" value="Amidase signature (AS) domain"/>
    <property type="match status" value="1"/>
</dbReference>
<reference evidence="3" key="1">
    <citation type="journal article" date="2021" name="J Fungi (Basel)">
        <title>Virulence traits and population genomics of the black yeast Aureobasidium melanogenum.</title>
        <authorList>
            <person name="Cernosa A."/>
            <person name="Sun X."/>
            <person name="Gostincar C."/>
            <person name="Fang C."/>
            <person name="Gunde-Cimerman N."/>
            <person name="Song Z."/>
        </authorList>
    </citation>
    <scope>NUCLEOTIDE SEQUENCE</scope>
    <source>
        <strain evidence="3">EXF-9911</strain>
    </source>
</reference>
<feature type="signal peptide" evidence="1">
    <location>
        <begin position="1"/>
        <end position="21"/>
    </location>
</feature>
<keyword evidence="1" id="KW-0732">Signal</keyword>
<evidence type="ECO:0000313" key="3">
    <source>
        <dbReference type="EMBL" id="KAG9699691.1"/>
    </source>
</evidence>
<feature type="non-terminal residue" evidence="3">
    <location>
        <position position="894"/>
    </location>
</feature>
<dbReference type="Gene3D" id="2.60.40.420">
    <property type="entry name" value="Cupredoxins - blue copper proteins"/>
    <property type="match status" value="2"/>
</dbReference>
<dbReference type="SUPFAM" id="SSF75304">
    <property type="entry name" value="Amidase signature (AS) enzymes"/>
    <property type="match status" value="1"/>
</dbReference>
<dbReference type="EMBL" id="JAHFXF010000028">
    <property type="protein sequence ID" value="KAG9699691.1"/>
    <property type="molecule type" value="Genomic_DNA"/>
</dbReference>